<organism evidence="2 3">
    <name type="scientific">Culicoidibacter larvae</name>
    <dbReference type="NCBI Taxonomy" id="2579976"/>
    <lineage>
        <taxon>Bacteria</taxon>
        <taxon>Bacillati</taxon>
        <taxon>Bacillota</taxon>
        <taxon>Culicoidibacteria</taxon>
        <taxon>Culicoidibacterales</taxon>
        <taxon>Culicoidibacteraceae</taxon>
        <taxon>Culicoidibacter</taxon>
    </lineage>
</organism>
<proteinExistence type="predicted"/>
<dbReference type="EMBL" id="VBWP01000007">
    <property type="protein sequence ID" value="TLG72723.1"/>
    <property type="molecule type" value="Genomic_DNA"/>
</dbReference>
<feature type="transmembrane region" description="Helical" evidence="1">
    <location>
        <begin position="6"/>
        <end position="24"/>
    </location>
</feature>
<evidence type="ECO:0000313" key="2">
    <source>
        <dbReference type="EMBL" id="TLG72723.1"/>
    </source>
</evidence>
<name>A0A5R8Q9W8_9FIRM</name>
<sequence length="137" mass="15795">MEYYFIIYGIVMVGVVIVGIGFAIHNRNKKQKLKTETPLAVEVLDGKGVTIHTIDDREPQNVVTRNGGYVYILPSGTYVFEVSHQYSRAGVMTRGSETITTKKQKLRTQLDYGYVYKINYNIEERRFFFEKKAKADK</sequence>
<evidence type="ECO:0000256" key="1">
    <source>
        <dbReference type="SAM" id="Phobius"/>
    </source>
</evidence>
<evidence type="ECO:0000313" key="3">
    <source>
        <dbReference type="Proteomes" id="UP000306912"/>
    </source>
</evidence>
<gene>
    <name evidence="2" type="ORF">FEZ08_08455</name>
</gene>
<keyword evidence="1" id="KW-1133">Transmembrane helix</keyword>
<keyword evidence="1" id="KW-0472">Membrane</keyword>
<keyword evidence="1" id="KW-0812">Transmembrane</keyword>
<protein>
    <submittedName>
        <fullName evidence="2">Uncharacterized protein</fullName>
    </submittedName>
</protein>
<dbReference type="InParanoid" id="A0A5R8Q9W8"/>
<accession>A0A5R8Q9W8</accession>
<dbReference type="RefSeq" id="WP_138191341.1">
    <property type="nucleotide sequence ID" value="NZ_VBWP01000007.1"/>
</dbReference>
<reference evidence="2 3" key="1">
    <citation type="submission" date="2019-05" db="EMBL/GenBank/DDBJ databases">
        <title>Culicoidintestinum kansasii gen. nov., sp. nov. from the gastrointestinal tract of the biting midge, Culicoides sonorensis.</title>
        <authorList>
            <person name="Neupane S."/>
            <person name="Ghosh A."/>
            <person name="Gunther S."/>
            <person name="Martin K."/>
            <person name="Zurek L."/>
        </authorList>
    </citation>
    <scope>NUCLEOTIDE SEQUENCE [LARGE SCALE GENOMIC DNA]</scope>
    <source>
        <strain evidence="2 3">CS-1</strain>
    </source>
</reference>
<comment type="caution">
    <text evidence="2">The sequence shown here is derived from an EMBL/GenBank/DDBJ whole genome shotgun (WGS) entry which is preliminary data.</text>
</comment>
<dbReference type="AlphaFoldDB" id="A0A5R8Q9W8"/>
<dbReference type="Proteomes" id="UP000306912">
    <property type="component" value="Unassembled WGS sequence"/>
</dbReference>
<keyword evidence="3" id="KW-1185">Reference proteome</keyword>